<name>A0A5B1CF98_9BACT</name>
<dbReference type="EMBL" id="VRLW01000001">
    <property type="protein sequence ID" value="KAA1258240.1"/>
    <property type="molecule type" value="Genomic_DNA"/>
</dbReference>
<dbReference type="Proteomes" id="UP000322699">
    <property type="component" value="Unassembled WGS sequence"/>
</dbReference>
<dbReference type="AlphaFoldDB" id="A0A5B1CF98"/>
<accession>A0A5B1CF98</accession>
<evidence type="ECO:0000313" key="2">
    <source>
        <dbReference type="EMBL" id="KAA1258240.1"/>
    </source>
</evidence>
<feature type="chain" id="PRO_5022660179" description="Secreted protein" evidence="1">
    <location>
        <begin position="28"/>
        <end position="158"/>
    </location>
</feature>
<evidence type="ECO:0000313" key="3">
    <source>
        <dbReference type="Proteomes" id="UP000322699"/>
    </source>
</evidence>
<dbReference type="OrthoDB" id="276463at2"/>
<evidence type="ECO:0000256" key="1">
    <source>
        <dbReference type="SAM" id="SignalP"/>
    </source>
</evidence>
<dbReference type="RefSeq" id="WP_068259119.1">
    <property type="nucleotide sequence ID" value="NZ_LWSK01000009.1"/>
</dbReference>
<proteinExistence type="predicted"/>
<keyword evidence="3" id="KW-1185">Reference proteome</keyword>
<protein>
    <recommendedName>
        <fullName evidence="4">Secreted protein</fullName>
    </recommendedName>
</protein>
<evidence type="ECO:0008006" key="4">
    <source>
        <dbReference type="Google" id="ProtNLM"/>
    </source>
</evidence>
<feature type="signal peptide" evidence="1">
    <location>
        <begin position="1"/>
        <end position="27"/>
    </location>
</feature>
<comment type="caution">
    <text evidence="2">The sequence shown here is derived from an EMBL/GenBank/DDBJ whole genome shotgun (WGS) entry which is preliminary data.</text>
</comment>
<reference evidence="2 3" key="1">
    <citation type="submission" date="2019-08" db="EMBL/GenBank/DDBJ databases">
        <title>Deep-cultivation of Planctomycetes and their phenomic and genomic characterization uncovers novel biology.</title>
        <authorList>
            <person name="Wiegand S."/>
            <person name="Jogler M."/>
            <person name="Boedeker C."/>
            <person name="Pinto D."/>
            <person name="Vollmers J."/>
            <person name="Rivas-Marin E."/>
            <person name="Kohn T."/>
            <person name="Peeters S.H."/>
            <person name="Heuer A."/>
            <person name="Rast P."/>
            <person name="Oberbeckmann S."/>
            <person name="Bunk B."/>
            <person name="Jeske O."/>
            <person name="Meyerdierks A."/>
            <person name="Storesund J.E."/>
            <person name="Kallscheuer N."/>
            <person name="Luecker S."/>
            <person name="Lage O.M."/>
            <person name="Pohl T."/>
            <person name="Merkel B.J."/>
            <person name="Hornburger P."/>
            <person name="Mueller R.-W."/>
            <person name="Bruemmer F."/>
            <person name="Labrenz M."/>
            <person name="Spormann A.M."/>
            <person name="Op Den Camp H."/>
            <person name="Overmann J."/>
            <person name="Amann R."/>
            <person name="Jetten M.S.M."/>
            <person name="Mascher T."/>
            <person name="Medema M.H."/>
            <person name="Devos D.P."/>
            <person name="Kaster A.-K."/>
            <person name="Ovreas L."/>
            <person name="Rohde M."/>
            <person name="Galperin M.Y."/>
            <person name="Jogler C."/>
        </authorList>
    </citation>
    <scope>NUCLEOTIDE SEQUENCE [LARGE SCALE GENOMIC DNA]</scope>
    <source>
        <strain evidence="2 3">LF1</strain>
    </source>
</reference>
<sequence length="158" mass="16676" precursor="true">MPIRSLQLHIAGLTFGLAALIATTVGATEPDAALPQPVTLASMLTLQESEASPATVAPAELPASVTNPSGILPLATGGPFVFDALPTRGSCVLRPDVRCTGPDYCGCNPRIFYGTNPCDDDPVLTMSPKVCDAKTTHWYTKAWNMITRKKAIAEAINH</sequence>
<organism evidence="2 3">
    <name type="scientific">Rubripirellula obstinata</name>
    <dbReference type="NCBI Taxonomy" id="406547"/>
    <lineage>
        <taxon>Bacteria</taxon>
        <taxon>Pseudomonadati</taxon>
        <taxon>Planctomycetota</taxon>
        <taxon>Planctomycetia</taxon>
        <taxon>Pirellulales</taxon>
        <taxon>Pirellulaceae</taxon>
        <taxon>Rubripirellula</taxon>
    </lineage>
</organism>
<keyword evidence="1" id="KW-0732">Signal</keyword>
<gene>
    <name evidence="2" type="ORF">LF1_07560</name>
</gene>